<dbReference type="VEuPathDB" id="FungiDB:BO78DRAFT_463939"/>
<name>A0A319EF86_ASPSB</name>
<dbReference type="SFLD" id="SFLDS00005">
    <property type="entry name" value="Isoprenoid_Synthase_Type_I"/>
    <property type="match status" value="1"/>
</dbReference>
<reference evidence="3 4" key="1">
    <citation type="submission" date="2018-02" db="EMBL/GenBank/DDBJ databases">
        <title>The genomes of Aspergillus section Nigri reveals drivers in fungal speciation.</title>
        <authorList>
            <consortium name="DOE Joint Genome Institute"/>
            <person name="Vesth T.C."/>
            <person name="Nybo J."/>
            <person name="Theobald S."/>
            <person name="Brandl J."/>
            <person name="Frisvad J.C."/>
            <person name="Nielsen K.F."/>
            <person name="Lyhne E.K."/>
            <person name="Kogle M.E."/>
            <person name="Kuo A."/>
            <person name="Riley R."/>
            <person name="Clum A."/>
            <person name="Nolan M."/>
            <person name="Lipzen A."/>
            <person name="Salamov A."/>
            <person name="Henrissat B."/>
            <person name="Wiebenga A."/>
            <person name="De vries R.P."/>
            <person name="Grigoriev I.V."/>
            <person name="Mortensen U.H."/>
            <person name="Andersen M.R."/>
            <person name="Baker S.E."/>
        </authorList>
    </citation>
    <scope>NUCLEOTIDE SEQUENCE [LARGE SCALE GENOMIC DNA]</scope>
    <source>
        <strain evidence="3 4">CBS 121057</strain>
    </source>
</reference>
<dbReference type="Pfam" id="PF06330">
    <property type="entry name" value="TRI5"/>
    <property type="match status" value="1"/>
</dbReference>
<dbReference type="EMBL" id="KZ826394">
    <property type="protein sequence ID" value="PYI02484.1"/>
    <property type="molecule type" value="Genomic_DNA"/>
</dbReference>
<keyword evidence="2" id="KW-0456">Lyase</keyword>
<dbReference type="OrthoDB" id="2998174at2759"/>
<dbReference type="Proteomes" id="UP000248423">
    <property type="component" value="Unassembled WGS sequence"/>
</dbReference>
<sequence length="337" mass="38897">MKTEYTTLVRDFLRQVNYETPPHRYDFTLESRVQAYFATQDFPPKLVERLRPIIKWSTGIALTAYPWVSPSIQRVIAIFTAYLIAIDDLAGEMLNDLKQFTHRLFQARPSENQLLRSLVRFLHEGVCSAYGQFAKDMMLKGTLDFITACYVEVELDGVRALSIPKDAQGFPYYFRLKNGIAEPYALMAFPPDLYPEDTHFTVYLVAIPELTYFFNAVNDIFSFYKESIVGTETGTFVSNLAIVHAVSPLRALEHLCQEAIRAIRRVRSILSVSPRMQQDIEQLFHGYILYHLSQSRYRLTELEIPEAVEARDLMKATFFQGHCDHWEIHTVSSDDPP</sequence>
<comment type="similarity">
    <text evidence="1">Belongs to the trichodiene synthase family.</text>
</comment>
<accession>A0A319EF86</accession>
<evidence type="ECO:0000256" key="1">
    <source>
        <dbReference type="ARBA" id="ARBA00007946"/>
    </source>
</evidence>
<dbReference type="Gene3D" id="1.10.600.10">
    <property type="entry name" value="Farnesyl Diphosphate Synthase"/>
    <property type="match status" value="1"/>
</dbReference>
<proteinExistence type="inferred from homology"/>
<evidence type="ECO:0000256" key="2">
    <source>
        <dbReference type="ARBA" id="ARBA00023239"/>
    </source>
</evidence>
<evidence type="ECO:0000313" key="3">
    <source>
        <dbReference type="EMBL" id="PYI02484.1"/>
    </source>
</evidence>
<dbReference type="GO" id="GO:0016838">
    <property type="term" value="F:carbon-oxygen lyase activity, acting on phosphates"/>
    <property type="evidence" value="ECO:0007669"/>
    <property type="project" value="InterPro"/>
</dbReference>
<dbReference type="STRING" id="1448318.A0A319EF86"/>
<dbReference type="InterPro" id="IPR024652">
    <property type="entry name" value="Trichodiene_synth"/>
</dbReference>
<dbReference type="AlphaFoldDB" id="A0A319EF86"/>
<protein>
    <submittedName>
        <fullName evidence="3">Terpenoid synthase</fullName>
    </submittedName>
</protein>
<gene>
    <name evidence="3" type="ORF">BO78DRAFT_463939</name>
</gene>
<keyword evidence="4" id="KW-1185">Reference proteome</keyword>
<dbReference type="SFLD" id="SFLDG01021">
    <property type="entry name" value="Trichodiene_Synthase_Like"/>
    <property type="match status" value="1"/>
</dbReference>
<dbReference type="SUPFAM" id="SSF48576">
    <property type="entry name" value="Terpenoid synthases"/>
    <property type="match status" value="1"/>
</dbReference>
<dbReference type="InterPro" id="IPR008949">
    <property type="entry name" value="Isoprenoid_synthase_dom_sf"/>
</dbReference>
<organism evidence="3 4">
    <name type="scientific">Aspergillus sclerotiicarbonarius (strain CBS 121057 / IBT 28362)</name>
    <dbReference type="NCBI Taxonomy" id="1448318"/>
    <lineage>
        <taxon>Eukaryota</taxon>
        <taxon>Fungi</taxon>
        <taxon>Dikarya</taxon>
        <taxon>Ascomycota</taxon>
        <taxon>Pezizomycotina</taxon>
        <taxon>Eurotiomycetes</taxon>
        <taxon>Eurotiomycetidae</taxon>
        <taxon>Eurotiales</taxon>
        <taxon>Aspergillaceae</taxon>
        <taxon>Aspergillus</taxon>
        <taxon>Aspergillus subgen. Circumdati</taxon>
    </lineage>
</organism>
<evidence type="ECO:0000313" key="4">
    <source>
        <dbReference type="Proteomes" id="UP000248423"/>
    </source>
</evidence>